<proteinExistence type="predicted"/>
<organism evidence="3 4">
    <name type="scientific">Armillaria gallica</name>
    <name type="common">Bulbous honey fungus</name>
    <name type="synonym">Armillaria bulbosa</name>
    <dbReference type="NCBI Taxonomy" id="47427"/>
    <lineage>
        <taxon>Eukaryota</taxon>
        <taxon>Fungi</taxon>
        <taxon>Dikarya</taxon>
        <taxon>Basidiomycota</taxon>
        <taxon>Agaricomycotina</taxon>
        <taxon>Agaricomycetes</taxon>
        <taxon>Agaricomycetidae</taxon>
        <taxon>Agaricales</taxon>
        <taxon>Marasmiineae</taxon>
        <taxon>Physalacriaceae</taxon>
        <taxon>Armillaria</taxon>
    </lineage>
</organism>
<dbReference type="InParanoid" id="A0A2H3EE69"/>
<evidence type="ECO:0000313" key="4">
    <source>
        <dbReference type="Proteomes" id="UP000217790"/>
    </source>
</evidence>
<evidence type="ECO:0000259" key="2">
    <source>
        <dbReference type="PROSITE" id="PS50003"/>
    </source>
</evidence>
<dbReference type="EMBL" id="KZ293644">
    <property type="protein sequence ID" value="PBL04315.1"/>
    <property type="molecule type" value="Genomic_DNA"/>
</dbReference>
<keyword evidence="4" id="KW-1185">Reference proteome</keyword>
<accession>A0A2H3EE69</accession>
<dbReference type="OrthoDB" id="2997776at2759"/>
<feature type="domain" description="PH" evidence="2">
    <location>
        <begin position="1"/>
        <end position="52"/>
    </location>
</feature>
<reference evidence="4" key="1">
    <citation type="journal article" date="2017" name="Nat. Ecol. Evol.">
        <title>Genome expansion and lineage-specific genetic innovations in the forest pathogenic fungi Armillaria.</title>
        <authorList>
            <person name="Sipos G."/>
            <person name="Prasanna A.N."/>
            <person name="Walter M.C."/>
            <person name="O'Connor E."/>
            <person name="Balint B."/>
            <person name="Krizsan K."/>
            <person name="Kiss B."/>
            <person name="Hess J."/>
            <person name="Varga T."/>
            <person name="Slot J."/>
            <person name="Riley R."/>
            <person name="Boka B."/>
            <person name="Rigling D."/>
            <person name="Barry K."/>
            <person name="Lee J."/>
            <person name="Mihaltcheva S."/>
            <person name="LaButti K."/>
            <person name="Lipzen A."/>
            <person name="Waldron R."/>
            <person name="Moloney N.M."/>
            <person name="Sperisen C."/>
            <person name="Kredics L."/>
            <person name="Vagvoelgyi C."/>
            <person name="Patrignani A."/>
            <person name="Fitzpatrick D."/>
            <person name="Nagy I."/>
            <person name="Doyle S."/>
            <person name="Anderson J.B."/>
            <person name="Grigoriev I.V."/>
            <person name="Gueldener U."/>
            <person name="Muensterkoetter M."/>
            <person name="Nagy L.G."/>
        </authorList>
    </citation>
    <scope>NUCLEOTIDE SEQUENCE [LARGE SCALE GENOMIC DNA]</scope>
    <source>
        <strain evidence="4">Ar21-2</strain>
    </source>
</reference>
<dbReference type="InterPro" id="IPR001849">
    <property type="entry name" value="PH_domain"/>
</dbReference>
<sequence length="138" mass="16094">MLPEFQSTFDPGMNLFEISFDWKGMYSHFFREQKEVGKRMREWVESVKDEVRALGKNGGDGGLGSFARVMRMYANNNDQIRRTIRSERIRVKEEEHAIGWEDPYSDEDENGEDEREDAGSEGDWETVDESSDDDDDHS</sequence>
<feature type="compositionally biased region" description="Acidic residues" evidence="1">
    <location>
        <begin position="103"/>
        <end position="138"/>
    </location>
</feature>
<feature type="region of interest" description="Disordered" evidence="1">
    <location>
        <begin position="95"/>
        <end position="138"/>
    </location>
</feature>
<protein>
    <recommendedName>
        <fullName evidence="2">PH domain-containing protein</fullName>
    </recommendedName>
</protein>
<dbReference type="AlphaFoldDB" id="A0A2H3EE69"/>
<dbReference type="STRING" id="47427.A0A2H3EE69"/>
<name>A0A2H3EE69_ARMGA</name>
<evidence type="ECO:0000256" key="1">
    <source>
        <dbReference type="SAM" id="MobiDB-lite"/>
    </source>
</evidence>
<dbReference type="Proteomes" id="UP000217790">
    <property type="component" value="Unassembled WGS sequence"/>
</dbReference>
<gene>
    <name evidence="3" type="ORF">ARMGADRAFT_1070783</name>
</gene>
<dbReference type="PROSITE" id="PS50003">
    <property type="entry name" value="PH_DOMAIN"/>
    <property type="match status" value="1"/>
</dbReference>
<evidence type="ECO:0000313" key="3">
    <source>
        <dbReference type="EMBL" id="PBL04315.1"/>
    </source>
</evidence>